<dbReference type="Proteomes" id="UP001151760">
    <property type="component" value="Unassembled WGS sequence"/>
</dbReference>
<name>A0ABQ5AMR7_9ASTR</name>
<feature type="compositionally biased region" description="Basic and acidic residues" evidence="1">
    <location>
        <begin position="56"/>
        <end position="78"/>
    </location>
</feature>
<accession>A0ABQ5AMR7</accession>
<reference evidence="2" key="1">
    <citation type="journal article" date="2022" name="Int. J. Mol. Sci.">
        <title>Draft Genome of Tanacetum Coccineum: Genomic Comparison of Closely Related Tanacetum-Family Plants.</title>
        <authorList>
            <person name="Yamashiro T."/>
            <person name="Shiraishi A."/>
            <person name="Nakayama K."/>
            <person name="Satake H."/>
        </authorList>
    </citation>
    <scope>NUCLEOTIDE SEQUENCE</scope>
</reference>
<reference evidence="2" key="2">
    <citation type="submission" date="2022-01" db="EMBL/GenBank/DDBJ databases">
        <authorList>
            <person name="Yamashiro T."/>
            <person name="Shiraishi A."/>
            <person name="Satake H."/>
            <person name="Nakayama K."/>
        </authorList>
    </citation>
    <scope>NUCLEOTIDE SEQUENCE</scope>
</reference>
<protein>
    <submittedName>
        <fullName evidence="2">Uncharacterized protein</fullName>
    </submittedName>
</protein>
<evidence type="ECO:0000313" key="3">
    <source>
        <dbReference type="Proteomes" id="UP001151760"/>
    </source>
</evidence>
<sequence>MYINRTKHPLLAVNLRNGRTLLVARWWWGSGDAVGVTMMMYGGDDDGGVAGLSWDNSRREGEGKMARVRASDMGDRGKSHYRGLKTQEEGVVANEDKIEKTIFPE</sequence>
<dbReference type="EMBL" id="BQNB010012445">
    <property type="protein sequence ID" value="GJT03653.1"/>
    <property type="molecule type" value="Genomic_DNA"/>
</dbReference>
<gene>
    <name evidence="2" type="ORF">Tco_0838115</name>
</gene>
<organism evidence="2 3">
    <name type="scientific">Tanacetum coccineum</name>
    <dbReference type="NCBI Taxonomy" id="301880"/>
    <lineage>
        <taxon>Eukaryota</taxon>
        <taxon>Viridiplantae</taxon>
        <taxon>Streptophyta</taxon>
        <taxon>Embryophyta</taxon>
        <taxon>Tracheophyta</taxon>
        <taxon>Spermatophyta</taxon>
        <taxon>Magnoliopsida</taxon>
        <taxon>eudicotyledons</taxon>
        <taxon>Gunneridae</taxon>
        <taxon>Pentapetalae</taxon>
        <taxon>asterids</taxon>
        <taxon>campanulids</taxon>
        <taxon>Asterales</taxon>
        <taxon>Asteraceae</taxon>
        <taxon>Asteroideae</taxon>
        <taxon>Anthemideae</taxon>
        <taxon>Anthemidinae</taxon>
        <taxon>Tanacetum</taxon>
    </lineage>
</organism>
<evidence type="ECO:0000256" key="1">
    <source>
        <dbReference type="SAM" id="MobiDB-lite"/>
    </source>
</evidence>
<keyword evidence="3" id="KW-1185">Reference proteome</keyword>
<comment type="caution">
    <text evidence="2">The sequence shown here is derived from an EMBL/GenBank/DDBJ whole genome shotgun (WGS) entry which is preliminary data.</text>
</comment>
<evidence type="ECO:0000313" key="2">
    <source>
        <dbReference type="EMBL" id="GJT03653.1"/>
    </source>
</evidence>
<feature type="region of interest" description="Disordered" evidence="1">
    <location>
        <begin position="52"/>
        <end position="88"/>
    </location>
</feature>
<proteinExistence type="predicted"/>